<dbReference type="AlphaFoldDB" id="A0A2W5Z4M4"/>
<protein>
    <submittedName>
        <fullName evidence="1">L,D-transpeptidase</fullName>
    </submittedName>
</protein>
<evidence type="ECO:0000313" key="1">
    <source>
        <dbReference type="EMBL" id="PZR77636.1"/>
    </source>
</evidence>
<organism evidence="1 2">
    <name type="scientific">Candidatus Aeolococcus gillhamiae</name>
    <dbReference type="NCBI Taxonomy" id="3127015"/>
    <lineage>
        <taxon>Bacteria</taxon>
        <taxon>Bacillati</taxon>
        <taxon>Candidatus Dormiibacterota</taxon>
        <taxon>Candidatus Dormibacteria</taxon>
        <taxon>Candidatus Aeolococcales</taxon>
        <taxon>Candidatus Aeolococcaceae</taxon>
        <taxon>Candidatus Aeolococcus</taxon>
    </lineage>
</organism>
<name>A0A2W5Z4M4_9BACT</name>
<gene>
    <name evidence="1" type="ORF">DLM65_15255</name>
</gene>
<proteinExistence type="predicted"/>
<sequence>MAKINVFASPMASTAPTHVLANPTENGGPVVFLVEQQAPDWLQVDLPVRP</sequence>
<reference evidence="1 2" key="1">
    <citation type="journal article" date="2017" name="Nature">
        <title>Atmospheric trace gases support primary production in Antarctic desert surface soil.</title>
        <authorList>
            <person name="Ji M."/>
            <person name="Greening C."/>
            <person name="Vanwonterghem I."/>
            <person name="Carere C.R."/>
            <person name="Bay S.K."/>
            <person name="Steen J.A."/>
            <person name="Montgomery K."/>
            <person name="Lines T."/>
            <person name="Beardall J."/>
            <person name="van Dorst J."/>
            <person name="Snape I."/>
            <person name="Stott M.B."/>
            <person name="Hugenholtz P."/>
            <person name="Ferrari B.C."/>
        </authorList>
    </citation>
    <scope>NUCLEOTIDE SEQUENCE [LARGE SCALE GENOMIC DNA]</scope>
    <source>
        <strain evidence="1">RRmetagenome_bin12</strain>
    </source>
</reference>
<dbReference type="EMBL" id="QHBU01000291">
    <property type="protein sequence ID" value="PZR77636.1"/>
    <property type="molecule type" value="Genomic_DNA"/>
</dbReference>
<accession>A0A2W5Z4M4</accession>
<feature type="non-terminal residue" evidence="1">
    <location>
        <position position="50"/>
    </location>
</feature>
<dbReference type="Proteomes" id="UP000248724">
    <property type="component" value="Unassembled WGS sequence"/>
</dbReference>
<evidence type="ECO:0000313" key="2">
    <source>
        <dbReference type="Proteomes" id="UP000248724"/>
    </source>
</evidence>
<comment type="caution">
    <text evidence="1">The sequence shown here is derived from an EMBL/GenBank/DDBJ whole genome shotgun (WGS) entry which is preliminary data.</text>
</comment>